<evidence type="ECO:0000259" key="2">
    <source>
        <dbReference type="Pfam" id="PF07179"/>
    </source>
</evidence>
<evidence type="ECO:0000313" key="4">
    <source>
        <dbReference type="Proteomes" id="UP000269198"/>
    </source>
</evidence>
<accession>A0A3N0EBT4</accession>
<evidence type="ECO:0000256" key="1">
    <source>
        <dbReference type="SAM" id="MobiDB-lite"/>
    </source>
</evidence>
<dbReference type="OrthoDB" id="3436175at2"/>
<dbReference type="Proteomes" id="UP000269198">
    <property type="component" value="Unassembled WGS sequence"/>
</dbReference>
<dbReference type="Pfam" id="PF07179">
    <property type="entry name" value="SseB"/>
    <property type="match status" value="1"/>
</dbReference>
<dbReference type="EMBL" id="RJMB01000007">
    <property type="protein sequence ID" value="RNL85264.1"/>
    <property type="molecule type" value="Genomic_DNA"/>
</dbReference>
<dbReference type="RefSeq" id="WP_123200919.1">
    <property type="nucleotide sequence ID" value="NZ_RJMB01000007.1"/>
</dbReference>
<sequence>MSTDDTPVDDTVNFPSNQVEQALDTALARSREETDESEGEGEQSGAISAFISALREGDLWVPLPQGAGQQEDGSVALPTLDLEGSTFIPAFTSESQLNVRSGELPYTVLATRELAGILPEGIGLALNPGNTTGVPIYPETVTALARE</sequence>
<dbReference type="InterPro" id="IPR009839">
    <property type="entry name" value="SseB_N"/>
</dbReference>
<comment type="caution">
    <text evidence="3">The sequence shown here is derived from an EMBL/GenBank/DDBJ whole genome shotgun (WGS) entry which is preliminary data.</text>
</comment>
<evidence type="ECO:0000313" key="3">
    <source>
        <dbReference type="EMBL" id="RNL85264.1"/>
    </source>
</evidence>
<name>A0A3N0EBT4_9ACTN</name>
<dbReference type="AlphaFoldDB" id="A0A3N0EBT4"/>
<keyword evidence="4" id="KW-1185">Reference proteome</keyword>
<gene>
    <name evidence="3" type="ORF">EFW17_09250</name>
</gene>
<proteinExistence type="predicted"/>
<reference evidence="3 4" key="1">
    <citation type="submission" date="2018-11" db="EMBL/GenBank/DDBJ databases">
        <title>The genome draft of YIM 96095.</title>
        <authorList>
            <person name="Tang S.-K."/>
            <person name="Chunyu W.-X."/>
            <person name="Feng Y.-Z."/>
        </authorList>
    </citation>
    <scope>NUCLEOTIDE SEQUENCE [LARGE SCALE GENOMIC DNA]</scope>
    <source>
        <strain evidence="3 4">YIM 96095</strain>
    </source>
</reference>
<feature type="domain" description="SseB protein N-terminal" evidence="2">
    <location>
        <begin position="41"/>
        <end position="142"/>
    </location>
</feature>
<feature type="region of interest" description="Disordered" evidence="1">
    <location>
        <begin position="1"/>
        <end position="47"/>
    </location>
</feature>
<protein>
    <submittedName>
        <fullName evidence="3">SseB family protein</fullName>
    </submittedName>
</protein>
<organism evidence="3 4">
    <name type="scientific">Halostreptopolyspora alba</name>
    <dbReference type="NCBI Taxonomy" id="2487137"/>
    <lineage>
        <taxon>Bacteria</taxon>
        <taxon>Bacillati</taxon>
        <taxon>Actinomycetota</taxon>
        <taxon>Actinomycetes</taxon>
        <taxon>Streptosporangiales</taxon>
        <taxon>Nocardiopsidaceae</taxon>
        <taxon>Halostreptopolyspora</taxon>
    </lineage>
</organism>